<dbReference type="EMBL" id="ASPP01002748">
    <property type="protein sequence ID" value="ETO34235.1"/>
    <property type="molecule type" value="Genomic_DNA"/>
</dbReference>
<name>X6P6R6_RETFI</name>
<accession>X6P6R6</accession>
<evidence type="ECO:0000313" key="2">
    <source>
        <dbReference type="Proteomes" id="UP000023152"/>
    </source>
</evidence>
<protein>
    <submittedName>
        <fullName evidence="1">Uncharacterized protein</fullName>
    </submittedName>
</protein>
<proteinExistence type="predicted"/>
<gene>
    <name evidence="1" type="ORF">RFI_02857</name>
</gene>
<dbReference type="Proteomes" id="UP000023152">
    <property type="component" value="Unassembled WGS sequence"/>
</dbReference>
<comment type="caution">
    <text evidence="1">The sequence shown here is derived from an EMBL/GenBank/DDBJ whole genome shotgun (WGS) entry which is preliminary data.</text>
</comment>
<organism evidence="1 2">
    <name type="scientific">Reticulomyxa filosa</name>
    <dbReference type="NCBI Taxonomy" id="46433"/>
    <lineage>
        <taxon>Eukaryota</taxon>
        <taxon>Sar</taxon>
        <taxon>Rhizaria</taxon>
        <taxon>Retaria</taxon>
        <taxon>Foraminifera</taxon>
        <taxon>Monothalamids</taxon>
        <taxon>Reticulomyxidae</taxon>
        <taxon>Reticulomyxa</taxon>
    </lineage>
</organism>
<dbReference type="AlphaFoldDB" id="X6P6R6"/>
<reference evidence="1 2" key="1">
    <citation type="journal article" date="2013" name="Curr. Biol.">
        <title>The Genome of the Foraminiferan Reticulomyxa filosa.</title>
        <authorList>
            <person name="Glockner G."/>
            <person name="Hulsmann N."/>
            <person name="Schleicher M."/>
            <person name="Noegel A.A."/>
            <person name="Eichinger L."/>
            <person name="Gallinger C."/>
            <person name="Pawlowski J."/>
            <person name="Sierra R."/>
            <person name="Euteneuer U."/>
            <person name="Pillet L."/>
            <person name="Moustafa A."/>
            <person name="Platzer M."/>
            <person name="Groth M."/>
            <person name="Szafranski K."/>
            <person name="Schliwa M."/>
        </authorList>
    </citation>
    <scope>NUCLEOTIDE SEQUENCE [LARGE SCALE GENOMIC DNA]</scope>
</reference>
<evidence type="ECO:0000313" key="1">
    <source>
        <dbReference type="EMBL" id="ETO34235.1"/>
    </source>
</evidence>
<keyword evidence="2" id="KW-1185">Reference proteome</keyword>
<sequence length="110" mass="13245">MLKDLTIFCDLNCSELPIGELKRYVQYFEKYMDMHTDDMFYVWAIVVEKVIEDKLFDASSLIRRMANPPVALKQHMKVHLRCLRKLFYKNFEPKCSKKELSVKYKTNKKK</sequence>